<dbReference type="EMBL" id="JANAVB010035616">
    <property type="protein sequence ID" value="KAJ6805139.1"/>
    <property type="molecule type" value="Genomic_DNA"/>
</dbReference>
<dbReference type="AlphaFoldDB" id="A0AAX6EMR1"/>
<sequence length="94" mass="11569">MICRVKCVNLSLGHLPFKFKSPLFNMKYWFWQLLQWSLPTKKLKELKKFRETKTEVEVIFWDMHSVNFCLHRCDRFSLNLLAQKFYNIQNYMSI</sequence>
<gene>
    <name evidence="1" type="ORF">M6B38_182220</name>
</gene>
<name>A0AAX6EMR1_IRIPA</name>
<evidence type="ECO:0000313" key="1">
    <source>
        <dbReference type="EMBL" id="KAJ6805139.1"/>
    </source>
</evidence>
<evidence type="ECO:0000313" key="2">
    <source>
        <dbReference type="Proteomes" id="UP001140949"/>
    </source>
</evidence>
<organism evidence="1 2">
    <name type="scientific">Iris pallida</name>
    <name type="common">Sweet iris</name>
    <dbReference type="NCBI Taxonomy" id="29817"/>
    <lineage>
        <taxon>Eukaryota</taxon>
        <taxon>Viridiplantae</taxon>
        <taxon>Streptophyta</taxon>
        <taxon>Embryophyta</taxon>
        <taxon>Tracheophyta</taxon>
        <taxon>Spermatophyta</taxon>
        <taxon>Magnoliopsida</taxon>
        <taxon>Liliopsida</taxon>
        <taxon>Asparagales</taxon>
        <taxon>Iridaceae</taxon>
        <taxon>Iridoideae</taxon>
        <taxon>Irideae</taxon>
        <taxon>Iris</taxon>
    </lineage>
</organism>
<reference evidence="1" key="2">
    <citation type="submission" date="2023-04" db="EMBL/GenBank/DDBJ databases">
        <authorList>
            <person name="Bruccoleri R.E."/>
            <person name="Oakeley E.J."/>
            <person name="Faust A.-M."/>
            <person name="Dessus-Babus S."/>
            <person name="Altorfer M."/>
            <person name="Burckhardt D."/>
            <person name="Oertli M."/>
            <person name="Naumann U."/>
            <person name="Petersen F."/>
            <person name="Wong J."/>
        </authorList>
    </citation>
    <scope>NUCLEOTIDE SEQUENCE</scope>
    <source>
        <strain evidence="1">GSM-AAB239-AS_SAM_17_03QT</strain>
        <tissue evidence="1">Leaf</tissue>
    </source>
</reference>
<reference evidence="1" key="1">
    <citation type="journal article" date="2023" name="GigaByte">
        <title>Genome assembly of the bearded iris, Iris pallida Lam.</title>
        <authorList>
            <person name="Bruccoleri R.E."/>
            <person name="Oakeley E.J."/>
            <person name="Faust A.M.E."/>
            <person name="Altorfer M."/>
            <person name="Dessus-Babus S."/>
            <person name="Burckhardt D."/>
            <person name="Oertli M."/>
            <person name="Naumann U."/>
            <person name="Petersen F."/>
            <person name="Wong J."/>
        </authorList>
    </citation>
    <scope>NUCLEOTIDE SEQUENCE</scope>
    <source>
        <strain evidence="1">GSM-AAB239-AS_SAM_17_03QT</strain>
    </source>
</reference>
<comment type="caution">
    <text evidence="1">The sequence shown here is derived from an EMBL/GenBank/DDBJ whole genome shotgun (WGS) entry which is preliminary data.</text>
</comment>
<protein>
    <submittedName>
        <fullName evidence="1">Uncharacterized protein</fullName>
    </submittedName>
</protein>
<proteinExistence type="predicted"/>
<accession>A0AAX6EMR1</accession>
<keyword evidence="2" id="KW-1185">Reference proteome</keyword>
<dbReference type="Proteomes" id="UP001140949">
    <property type="component" value="Unassembled WGS sequence"/>
</dbReference>